<dbReference type="PANTHER" id="PTHR16019:SF5">
    <property type="entry name" value="BSD DOMAIN-CONTAINING PROTEIN 1"/>
    <property type="match status" value="1"/>
</dbReference>
<reference evidence="3" key="1">
    <citation type="submission" date="2021-02" db="EMBL/GenBank/DDBJ databases">
        <authorList>
            <person name="Nowell W R."/>
        </authorList>
    </citation>
    <scope>NUCLEOTIDE SEQUENCE</scope>
</reference>
<gene>
    <name evidence="3" type="ORF">JYZ213_LOCUS1961</name>
</gene>
<evidence type="ECO:0000313" key="3">
    <source>
        <dbReference type="EMBL" id="CAF0742368.1"/>
    </source>
</evidence>
<feature type="compositionally biased region" description="Polar residues" evidence="1">
    <location>
        <begin position="238"/>
        <end position="264"/>
    </location>
</feature>
<evidence type="ECO:0000259" key="2">
    <source>
        <dbReference type="PROSITE" id="PS50858"/>
    </source>
</evidence>
<accession>A0A813NYD0</accession>
<feature type="domain" description="BSD" evidence="2">
    <location>
        <begin position="105"/>
        <end position="157"/>
    </location>
</feature>
<dbReference type="AlphaFoldDB" id="A0A813NYD0"/>
<dbReference type="PANTHER" id="PTHR16019">
    <property type="entry name" value="SYNAPSE-ASSOCIATED PROTEIN"/>
    <property type="match status" value="1"/>
</dbReference>
<feature type="region of interest" description="Disordered" evidence="1">
    <location>
        <begin position="210"/>
        <end position="281"/>
    </location>
</feature>
<dbReference type="InterPro" id="IPR005607">
    <property type="entry name" value="BSD_dom"/>
</dbReference>
<feature type="compositionally biased region" description="Acidic residues" evidence="1">
    <location>
        <begin position="272"/>
        <end position="281"/>
    </location>
</feature>
<name>A0A813NYD0_9BILA</name>
<protein>
    <recommendedName>
        <fullName evidence="2">BSD domain-containing protein</fullName>
    </recommendedName>
</protein>
<dbReference type="SMART" id="SM00751">
    <property type="entry name" value="BSD"/>
    <property type="match status" value="1"/>
</dbReference>
<dbReference type="InterPro" id="IPR035925">
    <property type="entry name" value="BSD_dom_sf"/>
</dbReference>
<dbReference type="Pfam" id="PF03909">
    <property type="entry name" value="BSD"/>
    <property type="match status" value="1"/>
</dbReference>
<dbReference type="InterPro" id="IPR051494">
    <property type="entry name" value="BSD_domain-containing"/>
</dbReference>
<organism evidence="3 4">
    <name type="scientific">Adineta steineri</name>
    <dbReference type="NCBI Taxonomy" id="433720"/>
    <lineage>
        <taxon>Eukaryota</taxon>
        <taxon>Metazoa</taxon>
        <taxon>Spiralia</taxon>
        <taxon>Gnathifera</taxon>
        <taxon>Rotifera</taxon>
        <taxon>Eurotatoria</taxon>
        <taxon>Bdelloidea</taxon>
        <taxon>Adinetida</taxon>
        <taxon>Adinetidae</taxon>
        <taxon>Adineta</taxon>
    </lineage>
</organism>
<dbReference type="Gene3D" id="1.10.3970.10">
    <property type="entry name" value="BSD domain"/>
    <property type="match status" value="1"/>
</dbReference>
<evidence type="ECO:0000256" key="1">
    <source>
        <dbReference type="SAM" id="MobiDB-lite"/>
    </source>
</evidence>
<dbReference type="Proteomes" id="UP000663845">
    <property type="component" value="Unassembled WGS sequence"/>
</dbReference>
<dbReference type="PROSITE" id="PS50858">
    <property type="entry name" value="BSD"/>
    <property type="match status" value="1"/>
</dbReference>
<dbReference type="GO" id="GO:0005737">
    <property type="term" value="C:cytoplasm"/>
    <property type="evidence" value="ECO:0007669"/>
    <property type="project" value="TreeGrafter"/>
</dbReference>
<sequence>MSNWFTSTFQIVRDKSIDALEFVRKDISEFTTTVKTDAETYLNKIKNQSVDDLGIISRLHNDDGKHIVASTTFDRLNNEKLRIQNDESTYLTDPLPTETYKTWLETSDFNVEKYKSDISQLLIDAPHVRSFHARLVPACTTYNDFWSRYYFRLYQLDEDERKRSNLLKRAHEICNENSGNDWDGPDDEWLHETSTVNQQSTPIIAITSETITNEKTESDTVSGDSWEREFDETDLDTSKANSNLSNALQQISIDEKSSVQNSIKPTKKSNDEFDDEWESWS</sequence>
<evidence type="ECO:0000313" key="4">
    <source>
        <dbReference type="Proteomes" id="UP000663845"/>
    </source>
</evidence>
<proteinExistence type="predicted"/>
<dbReference type="EMBL" id="CAJNOG010000009">
    <property type="protein sequence ID" value="CAF0742368.1"/>
    <property type="molecule type" value="Genomic_DNA"/>
</dbReference>
<comment type="caution">
    <text evidence="3">The sequence shown here is derived from an EMBL/GenBank/DDBJ whole genome shotgun (WGS) entry which is preliminary data.</text>
</comment>
<dbReference type="SUPFAM" id="SSF140383">
    <property type="entry name" value="BSD domain-like"/>
    <property type="match status" value="1"/>
</dbReference>